<name>A0A1M5SRU9_9FIRM</name>
<dbReference type="AlphaFoldDB" id="A0A1M5SRU9"/>
<reference evidence="7 8" key="1">
    <citation type="submission" date="2016-11" db="EMBL/GenBank/DDBJ databases">
        <authorList>
            <person name="Jaros S."/>
            <person name="Januszkiewicz K."/>
            <person name="Wedrychowicz H."/>
        </authorList>
    </citation>
    <scope>NUCLEOTIDE SEQUENCE [LARGE SCALE GENOMIC DNA]</scope>
    <source>
        <strain evidence="7 8">DSM 21120</strain>
    </source>
</reference>
<protein>
    <submittedName>
        <fullName evidence="7">Phosphoglycerate dehydrogenase</fullName>
    </submittedName>
</protein>
<dbReference type="Pfam" id="PF00389">
    <property type="entry name" value="2-Hacid_dh"/>
    <property type="match status" value="1"/>
</dbReference>
<dbReference type="EMBL" id="FQXI01000008">
    <property type="protein sequence ID" value="SHH40693.1"/>
    <property type="molecule type" value="Genomic_DNA"/>
</dbReference>
<sequence length="313" mass="35306">MKVAMVGRVNEEQVREISKLGFEMEHITPADVDSGNYKTDAVVICGSMLLAKMDLSKFKNLKYIFLYSMGIDYLPVDYIRENNIVVTNNHGAYSEPIGEWTVFNLLEMTKMAKVDIRNQDKKLWKYRLKSGNLYGKKILFLGTGSLAQEGAKRLQGFDMEIVGYNTSGRDVKYFDYCVKDDNLDSELSSADFIVMVLPATESTDGFLNEERFKKLKDGVSIVNISRGAVIDERALVKNLKSGKVRAAALDVFEVEPLSVDSPLWDMDNVYISPHISSSSEDAEERFLRGVVANLKNLKEGRDVVNIVNFNRGY</sequence>
<comment type="similarity">
    <text evidence="1 4">Belongs to the D-isomer specific 2-hydroxyacid dehydrogenase family.</text>
</comment>
<dbReference type="PANTHER" id="PTHR43333">
    <property type="entry name" value="2-HACID_DH_C DOMAIN-CONTAINING PROTEIN"/>
    <property type="match status" value="1"/>
</dbReference>
<dbReference type="InterPro" id="IPR006140">
    <property type="entry name" value="D-isomer_DH_NAD-bd"/>
</dbReference>
<dbReference type="SUPFAM" id="SSF51735">
    <property type="entry name" value="NAD(P)-binding Rossmann-fold domains"/>
    <property type="match status" value="1"/>
</dbReference>
<accession>A0A1M5SRU9</accession>
<evidence type="ECO:0000313" key="8">
    <source>
        <dbReference type="Proteomes" id="UP000184032"/>
    </source>
</evidence>
<dbReference type="PANTHER" id="PTHR43333:SF1">
    <property type="entry name" value="D-ISOMER SPECIFIC 2-HYDROXYACID DEHYDROGENASE NAD-BINDING DOMAIN-CONTAINING PROTEIN"/>
    <property type="match status" value="1"/>
</dbReference>
<feature type="domain" description="D-isomer specific 2-hydroxyacid dehydrogenase catalytic" evidence="5">
    <location>
        <begin position="8"/>
        <end position="308"/>
    </location>
</feature>
<dbReference type="GO" id="GO:0016616">
    <property type="term" value="F:oxidoreductase activity, acting on the CH-OH group of donors, NAD or NADP as acceptor"/>
    <property type="evidence" value="ECO:0007669"/>
    <property type="project" value="InterPro"/>
</dbReference>
<dbReference type="Proteomes" id="UP000184032">
    <property type="component" value="Unassembled WGS sequence"/>
</dbReference>
<evidence type="ECO:0000259" key="6">
    <source>
        <dbReference type="Pfam" id="PF02826"/>
    </source>
</evidence>
<dbReference type="InterPro" id="IPR006139">
    <property type="entry name" value="D-isomer_2_OHA_DH_cat_dom"/>
</dbReference>
<dbReference type="STRING" id="1120995.SAMN02745245_01249"/>
<proteinExistence type="inferred from homology"/>
<dbReference type="Pfam" id="PF02826">
    <property type="entry name" value="2-Hacid_dh_C"/>
    <property type="match status" value="1"/>
</dbReference>
<evidence type="ECO:0000256" key="4">
    <source>
        <dbReference type="RuleBase" id="RU003719"/>
    </source>
</evidence>
<dbReference type="OrthoDB" id="9805416at2"/>
<evidence type="ECO:0000259" key="5">
    <source>
        <dbReference type="Pfam" id="PF00389"/>
    </source>
</evidence>
<evidence type="ECO:0000256" key="2">
    <source>
        <dbReference type="ARBA" id="ARBA00023002"/>
    </source>
</evidence>
<dbReference type="Gene3D" id="3.40.50.720">
    <property type="entry name" value="NAD(P)-binding Rossmann-like Domain"/>
    <property type="match status" value="2"/>
</dbReference>
<gene>
    <name evidence="7" type="ORF">SAMN02745245_01249</name>
</gene>
<keyword evidence="8" id="KW-1185">Reference proteome</keyword>
<dbReference type="GO" id="GO:0051287">
    <property type="term" value="F:NAD binding"/>
    <property type="evidence" value="ECO:0007669"/>
    <property type="project" value="InterPro"/>
</dbReference>
<organism evidence="7 8">
    <name type="scientific">Anaerosphaera aminiphila DSM 21120</name>
    <dbReference type="NCBI Taxonomy" id="1120995"/>
    <lineage>
        <taxon>Bacteria</taxon>
        <taxon>Bacillati</taxon>
        <taxon>Bacillota</taxon>
        <taxon>Tissierellia</taxon>
        <taxon>Tissierellales</taxon>
        <taxon>Peptoniphilaceae</taxon>
        <taxon>Anaerosphaera</taxon>
    </lineage>
</organism>
<dbReference type="RefSeq" id="WP_073184762.1">
    <property type="nucleotide sequence ID" value="NZ_FQXI01000008.1"/>
</dbReference>
<evidence type="ECO:0000256" key="1">
    <source>
        <dbReference type="ARBA" id="ARBA00005854"/>
    </source>
</evidence>
<dbReference type="InterPro" id="IPR036291">
    <property type="entry name" value="NAD(P)-bd_dom_sf"/>
</dbReference>
<keyword evidence="2 4" id="KW-0560">Oxidoreductase</keyword>
<evidence type="ECO:0000256" key="3">
    <source>
        <dbReference type="ARBA" id="ARBA00023027"/>
    </source>
</evidence>
<feature type="domain" description="D-isomer specific 2-hydroxyacid dehydrogenase NAD-binding" evidence="6">
    <location>
        <begin position="108"/>
        <end position="276"/>
    </location>
</feature>
<keyword evidence="3" id="KW-0520">NAD</keyword>
<evidence type="ECO:0000313" key="7">
    <source>
        <dbReference type="EMBL" id="SHH40693.1"/>
    </source>
</evidence>
<dbReference type="SUPFAM" id="SSF52283">
    <property type="entry name" value="Formate/glycerate dehydrogenase catalytic domain-like"/>
    <property type="match status" value="1"/>
</dbReference>